<dbReference type="InterPro" id="IPR050226">
    <property type="entry name" value="NagZ_Beta-hexosaminidase"/>
</dbReference>
<dbReference type="PANTHER" id="PTHR30480">
    <property type="entry name" value="BETA-HEXOSAMINIDASE-RELATED"/>
    <property type="match status" value="1"/>
</dbReference>
<dbReference type="InterPro" id="IPR036962">
    <property type="entry name" value="Glyco_hydro_3_N_sf"/>
</dbReference>
<keyword evidence="4 8" id="KW-0378">Hydrolase</keyword>
<proteinExistence type="inferred from homology"/>
<dbReference type="Pfam" id="PF00933">
    <property type="entry name" value="Glyco_hydro_3"/>
    <property type="match status" value="1"/>
</dbReference>
<dbReference type="EC" id="3.2.1.52" evidence="3"/>
<keyword evidence="5 8" id="KW-0326">Glycosidase</keyword>
<dbReference type="InterPro" id="IPR017853">
    <property type="entry name" value="GH"/>
</dbReference>
<protein>
    <recommendedName>
        <fullName evidence="3">beta-N-acetylhexosaminidase</fullName>
        <ecNumber evidence="3">3.2.1.52</ecNumber>
    </recommendedName>
</protein>
<dbReference type="SUPFAM" id="SSF51445">
    <property type="entry name" value="(Trans)glycosidases"/>
    <property type="match status" value="1"/>
</dbReference>
<comment type="similarity">
    <text evidence="2">Belongs to the glycosyl hydrolase 3 family.</text>
</comment>
<organism evidence="8 9">
    <name type="scientific">Sphaerimonospora cavernae</name>
    <dbReference type="NCBI Taxonomy" id="1740611"/>
    <lineage>
        <taxon>Bacteria</taxon>
        <taxon>Bacillati</taxon>
        <taxon>Actinomycetota</taxon>
        <taxon>Actinomycetes</taxon>
        <taxon>Streptosporangiales</taxon>
        <taxon>Streptosporangiaceae</taxon>
        <taxon>Sphaerimonospora</taxon>
    </lineage>
</organism>
<evidence type="ECO:0000256" key="4">
    <source>
        <dbReference type="ARBA" id="ARBA00022801"/>
    </source>
</evidence>
<evidence type="ECO:0000256" key="3">
    <source>
        <dbReference type="ARBA" id="ARBA00012663"/>
    </source>
</evidence>
<reference evidence="8 9" key="1">
    <citation type="submission" date="2024-09" db="EMBL/GenBank/DDBJ databases">
        <authorList>
            <person name="Sun Q."/>
            <person name="Mori K."/>
        </authorList>
    </citation>
    <scope>NUCLEOTIDE SEQUENCE [LARGE SCALE GENOMIC DNA]</scope>
    <source>
        <strain evidence="8 9">TBRC 1851</strain>
    </source>
</reference>
<evidence type="ECO:0000256" key="5">
    <source>
        <dbReference type="ARBA" id="ARBA00023295"/>
    </source>
</evidence>
<feature type="compositionally biased region" description="Low complexity" evidence="6">
    <location>
        <begin position="79"/>
        <end position="95"/>
    </location>
</feature>
<evidence type="ECO:0000313" key="9">
    <source>
        <dbReference type="Proteomes" id="UP001589870"/>
    </source>
</evidence>
<dbReference type="PANTHER" id="PTHR30480:SF13">
    <property type="entry name" value="BETA-HEXOSAMINIDASE"/>
    <property type="match status" value="1"/>
</dbReference>
<evidence type="ECO:0000256" key="2">
    <source>
        <dbReference type="ARBA" id="ARBA00005336"/>
    </source>
</evidence>
<keyword evidence="9" id="KW-1185">Reference proteome</keyword>
<name>A0ABV6U2V3_9ACTN</name>
<gene>
    <name evidence="8" type="primary">nagZ</name>
    <name evidence="8" type="ORF">ACFHYQ_10855</name>
</gene>
<feature type="compositionally biased region" description="Polar residues" evidence="6">
    <location>
        <begin position="69"/>
        <end position="78"/>
    </location>
</feature>
<evidence type="ECO:0000313" key="8">
    <source>
        <dbReference type="EMBL" id="MFC0862794.1"/>
    </source>
</evidence>
<dbReference type="GO" id="GO:0004563">
    <property type="term" value="F:beta-N-acetylhexosaminidase activity"/>
    <property type="evidence" value="ECO:0007669"/>
    <property type="project" value="UniProtKB-EC"/>
</dbReference>
<evidence type="ECO:0000256" key="6">
    <source>
        <dbReference type="SAM" id="MobiDB-lite"/>
    </source>
</evidence>
<evidence type="ECO:0000259" key="7">
    <source>
        <dbReference type="Pfam" id="PF00933"/>
    </source>
</evidence>
<dbReference type="RefSeq" id="WP_394300986.1">
    <property type="nucleotide sequence ID" value="NZ_JBHMQT010000018.1"/>
</dbReference>
<dbReference type="Proteomes" id="UP001589870">
    <property type="component" value="Unassembled WGS sequence"/>
</dbReference>
<dbReference type="InterPro" id="IPR001764">
    <property type="entry name" value="Glyco_hydro_3_N"/>
</dbReference>
<comment type="catalytic activity">
    <reaction evidence="1">
        <text>Hydrolysis of terminal non-reducing N-acetyl-D-hexosamine residues in N-acetyl-beta-D-hexosaminides.</text>
        <dbReference type="EC" id="3.2.1.52"/>
    </reaction>
</comment>
<dbReference type="Gene3D" id="3.20.20.300">
    <property type="entry name" value="Glycoside hydrolase, family 3, N-terminal domain"/>
    <property type="match status" value="1"/>
</dbReference>
<accession>A0ABV6U2V3</accession>
<dbReference type="NCBIfam" id="NF003740">
    <property type="entry name" value="PRK05337.1"/>
    <property type="match status" value="1"/>
</dbReference>
<feature type="region of interest" description="Disordered" evidence="6">
    <location>
        <begin position="55"/>
        <end position="107"/>
    </location>
</feature>
<comment type="caution">
    <text evidence="8">The sequence shown here is derived from an EMBL/GenBank/DDBJ whole genome shotgun (WGS) entry which is preliminary data.</text>
</comment>
<sequence>MSRFAGATRPGEIGPKGAERPLTGSSGATASRGGARAGAVILGVAVLLATGCSAGFGSTETTPRPPGSPSVSARSVPTESSPAVDEAADAAADSAASERSESSKEAASKSAREALAAMSLEDKVGQLFFAVVYGSHAGSSSKENRARYGVATPAEVVAKYRPGGVILFPWAGNVSDARQVAALTTGLRRASRKTPLVIGVDQENGTVSRLGSVITKLPGAGAIGATGDPVNARDAARVTGKELRALGILLDFAPVADVNVDPGNPVIGPRAYGSDPRKVAVMVGAAVDGFHAAGVASVAKHFPGHGDTAVDSHTGLPVIKHSKAQWRRLDAPPFREAIEHGVDAIMTAHVVMPELDPSGDPATLSRPILTGLLRGELGFDGVITTDALGMAGVREKYGDAEVAVRAILAGADVLLMPPDLPKAYHAVLRAVESGRISEKRLDESVLRILRLKQARGVFGTARTDPRAVRSAANLKIAKRLAGKVAAKS</sequence>
<feature type="compositionally biased region" description="Basic and acidic residues" evidence="6">
    <location>
        <begin position="96"/>
        <end position="107"/>
    </location>
</feature>
<dbReference type="EMBL" id="JBHMQT010000018">
    <property type="protein sequence ID" value="MFC0862794.1"/>
    <property type="molecule type" value="Genomic_DNA"/>
</dbReference>
<feature type="compositionally biased region" description="Low complexity" evidence="6">
    <location>
        <begin position="23"/>
        <end position="33"/>
    </location>
</feature>
<evidence type="ECO:0000256" key="1">
    <source>
        <dbReference type="ARBA" id="ARBA00001231"/>
    </source>
</evidence>
<feature type="region of interest" description="Disordered" evidence="6">
    <location>
        <begin position="1"/>
        <end position="33"/>
    </location>
</feature>
<feature type="domain" description="Glycoside hydrolase family 3 N-terminal" evidence="7">
    <location>
        <begin position="120"/>
        <end position="451"/>
    </location>
</feature>